<proteinExistence type="predicted"/>
<evidence type="ECO:0000313" key="2">
    <source>
        <dbReference type="Proteomes" id="UP000503540"/>
    </source>
</evidence>
<dbReference type="AlphaFoldDB" id="A0A6G9YK25"/>
<dbReference type="Proteomes" id="UP000503540">
    <property type="component" value="Chromosome"/>
</dbReference>
<evidence type="ECO:0000313" key="1">
    <source>
        <dbReference type="EMBL" id="QIS13655.1"/>
    </source>
</evidence>
<dbReference type="EMBL" id="CP046172">
    <property type="protein sequence ID" value="QIS13655.1"/>
    <property type="molecule type" value="Genomic_DNA"/>
</dbReference>
<protein>
    <submittedName>
        <fullName evidence="1">Uncharacterized protein</fullName>
    </submittedName>
</protein>
<name>A0A6G9YK25_9NOCA</name>
<organism evidence="1 2">
    <name type="scientific">Nocardia arthritidis</name>
    <dbReference type="NCBI Taxonomy" id="228602"/>
    <lineage>
        <taxon>Bacteria</taxon>
        <taxon>Bacillati</taxon>
        <taxon>Actinomycetota</taxon>
        <taxon>Actinomycetes</taxon>
        <taxon>Mycobacteriales</taxon>
        <taxon>Nocardiaceae</taxon>
        <taxon>Nocardia</taxon>
    </lineage>
</organism>
<sequence>MSPKKIDRSDAISMLWSTDGPHTADSITTAANGIAELWRYLAHATLRTDSEVLTDPADVYLVAGTLSAAANSAVQVLRQLHRWAEELVTMPGLTHDSDRSDSELAMTAADLAAGALEESRIEMTLHAKALSTAAAALGHLYIDSDGGE</sequence>
<gene>
    <name evidence="1" type="ORF">F5544_29050</name>
</gene>
<dbReference type="RefSeq" id="WP_167476166.1">
    <property type="nucleotide sequence ID" value="NZ_CP046172.1"/>
</dbReference>
<keyword evidence="2" id="KW-1185">Reference proteome</keyword>
<accession>A0A6G9YK25</accession>
<dbReference type="KEGG" id="nah:F5544_29050"/>
<reference evidence="1 2" key="1">
    <citation type="journal article" date="2019" name="ACS Chem. Biol.">
        <title>Identification and Mobilization of a Cryptic Antibiotic Biosynthesis Gene Locus from a Human-Pathogenic Nocardia Isolate.</title>
        <authorList>
            <person name="Herisse M."/>
            <person name="Ishida K."/>
            <person name="Porter J.L."/>
            <person name="Howden B."/>
            <person name="Hertweck C."/>
            <person name="Stinear T.P."/>
            <person name="Pidot S.J."/>
        </authorList>
    </citation>
    <scope>NUCLEOTIDE SEQUENCE [LARGE SCALE GENOMIC DNA]</scope>
    <source>
        <strain evidence="1 2">AUSMDU00012717</strain>
    </source>
</reference>